<evidence type="ECO:0000313" key="3">
    <source>
        <dbReference type="Proteomes" id="UP000273044"/>
    </source>
</evidence>
<keyword evidence="1" id="KW-0812">Transmembrane</keyword>
<accession>A0A448MZZ0</accession>
<name>A0A448MZZ0_9ACTN</name>
<dbReference type="Proteomes" id="UP000273044">
    <property type="component" value="Chromosome"/>
</dbReference>
<protein>
    <submittedName>
        <fullName evidence="2">Uncharacterized protein</fullName>
    </submittedName>
</protein>
<keyword evidence="3" id="KW-1185">Reference proteome</keyword>
<evidence type="ECO:0000256" key="1">
    <source>
        <dbReference type="SAM" id="Phobius"/>
    </source>
</evidence>
<feature type="transmembrane region" description="Helical" evidence="1">
    <location>
        <begin position="24"/>
        <end position="45"/>
    </location>
</feature>
<dbReference type="GeneID" id="64407488"/>
<keyword evidence="1" id="KW-0472">Membrane</keyword>
<evidence type="ECO:0000313" key="2">
    <source>
        <dbReference type="EMBL" id="VEH70730.1"/>
    </source>
</evidence>
<dbReference type="AlphaFoldDB" id="A0A448MZZ0"/>
<sequence>MRHDLPRRHGKATTRDRDLHREGLLNLGLTVLLILVIILGGVVGATDIDIETTFKGIWAAVGGRVPVRWGGSPLLIA</sequence>
<organism evidence="2 3">
    <name type="scientific">Arachnia propionica</name>
    <dbReference type="NCBI Taxonomy" id="1750"/>
    <lineage>
        <taxon>Bacteria</taxon>
        <taxon>Bacillati</taxon>
        <taxon>Actinomycetota</taxon>
        <taxon>Actinomycetes</taxon>
        <taxon>Propionibacteriales</taxon>
        <taxon>Propionibacteriaceae</taxon>
        <taxon>Arachnia</taxon>
    </lineage>
</organism>
<keyword evidence="1" id="KW-1133">Transmembrane helix</keyword>
<proteinExistence type="predicted"/>
<dbReference type="EMBL" id="LR134406">
    <property type="protein sequence ID" value="VEH70730.1"/>
    <property type="molecule type" value="Genomic_DNA"/>
</dbReference>
<dbReference type="RefSeq" id="WP_061788301.1">
    <property type="nucleotide sequence ID" value="NZ_CAURRE010000017.1"/>
</dbReference>
<reference evidence="2 3" key="1">
    <citation type="submission" date="2018-12" db="EMBL/GenBank/DDBJ databases">
        <authorList>
            <consortium name="Pathogen Informatics"/>
        </authorList>
    </citation>
    <scope>NUCLEOTIDE SEQUENCE [LARGE SCALE GENOMIC DNA]</scope>
    <source>
        <strain evidence="2 3">NCTC12967</strain>
    </source>
</reference>
<gene>
    <name evidence="2" type="ORF">NCTC12967_02036</name>
</gene>